<dbReference type="SUPFAM" id="SSF111278">
    <property type="entry name" value="SSo0622-like"/>
    <property type="match status" value="1"/>
</dbReference>
<name>A0ABR1VI15_9PEZI</name>
<gene>
    <name evidence="11" type="ORF">PG997_011079</name>
</gene>
<keyword evidence="6" id="KW-0819">tRNA processing</keyword>
<evidence type="ECO:0000256" key="1">
    <source>
        <dbReference type="ARBA" id="ARBA00008569"/>
    </source>
</evidence>
<feature type="region of interest" description="Disordered" evidence="9">
    <location>
        <begin position="295"/>
        <end position="350"/>
    </location>
</feature>
<protein>
    <recommendedName>
        <fullName evidence="2">tRNA(Phe) 7-[(3-amino-3-carboxypropyl)-4-demethylwyosine(37)-N(4)]-methyltransferase</fullName>
        <ecNumber evidence="2">2.1.1.282</ecNumber>
    </recommendedName>
    <alternativeName>
        <fullName evidence="7">tRNA(Phe) 7-((3-amino-3-carboxypropyl)-4-demethylwyosine(37)-N(4))-methyltransferase</fullName>
    </alternativeName>
</protein>
<dbReference type="RefSeq" id="XP_066664684.1">
    <property type="nucleotide sequence ID" value="XM_066815394.1"/>
</dbReference>
<evidence type="ECO:0000256" key="5">
    <source>
        <dbReference type="ARBA" id="ARBA00022691"/>
    </source>
</evidence>
<evidence type="ECO:0000256" key="3">
    <source>
        <dbReference type="ARBA" id="ARBA00022603"/>
    </source>
</evidence>
<keyword evidence="4" id="KW-0808">Transferase</keyword>
<dbReference type="Pfam" id="PF02676">
    <property type="entry name" value="TYW3"/>
    <property type="match status" value="1"/>
</dbReference>
<accession>A0ABR1VI15</accession>
<evidence type="ECO:0000256" key="7">
    <source>
        <dbReference type="ARBA" id="ARBA00030554"/>
    </source>
</evidence>
<proteinExistence type="inferred from homology"/>
<feature type="region of interest" description="Disordered" evidence="9">
    <location>
        <begin position="82"/>
        <end position="108"/>
    </location>
</feature>
<dbReference type="PANTHER" id="PTHR48418">
    <property type="entry name" value="TRNA WYBUTOSINE-SYNTHESIZING PROTEIN 3"/>
    <property type="match status" value="1"/>
</dbReference>
<reference evidence="11 12" key="1">
    <citation type="submission" date="2023-01" db="EMBL/GenBank/DDBJ databases">
        <title>Analysis of 21 Apiospora genomes using comparative genomics revels a genus with tremendous synthesis potential of carbohydrate active enzymes and secondary metabolites.</title>
        <authorList>
            <person name="Sorensen T."/>
        </authorList>
    </citation>
    <scope>NUCLEOTIDE SEQUENCE [LARGE SCALE GENOMIC DNA]</scope>
    <source>
        <strain evidence="11 12">CBS 114990</strain>
    </source>
</reference>
<evidence type="ECO:0000259" key="10">
    <source>
        <dbReference type="Pfam" id="PF02676"/>
    </source>
</evidence>
<organism evidence="11 12">
    <name type="scientific">Apiospora hydei</name>
    <dbReference type="NCBI Taxonomy" id="1337664"/>
    <lineage>
        <taxon>Eukaryota</taxon>
        <taxon>Fungi</taxon>
        <taxon>Dikarya</taxon>
        <taxon>Ascomycota</taxon>
        <taxon>Pezizomycotina</taxon>
        <taxon>Sordariomycetes</taxon>
        <taxon>Xylariomycetidae</taxon>
        <taxon>Amphisphaeriales</taxon>
        <taxon>Apiosporaceae</taxon>
        <taxon>Apiospora</taxon>
    </lineage>
</organism>
<dbReference type="InterPro" id="IPR003827">
    <property type="entry name" value="tRNA_yW-synthesising"/>
</dbReference>
<comment type="caution">
    <text evidence="11">The sequence shown here is derived from an EMBL/GenBank/DDBJ whole genome shotgun (WGS) entry which is preliminary data.</text>
</comment>
<evidence type="ECO:0000256" key="6">
    <source>
        <dbReference type="ARBA" id="ARBA00022694"/>
    </source>
</evidence>
<feature type="domain" description="tRNA wybutosine-synthesizing protein" evidence="10">
    <location>
        <begin position="13"/>
        <end position="285"/>
    </location>
</feature>
<dbReference type="InterPro" id="IPR036602">
    <property type="entry name" value="tRNA_yW-synthesising-like_sf"/>
</dbReference>
<dbReference type="GeneID" id="92048454"/>
<dbReference type="Gene3D" id="3.30.1960.10">
    <property type="entry name" value="tRNA wybutosine-synthesizing-like"/>
    <property type="match status" value="1"/>
</dbReference>
<evidence type="ECO:0000313" key="12">
    <source>
        <dbReference type="Proteomes" id="UP001433268"/>
    </source>
</evidence>
<dbReference type="Proteomes" id="UP001433268">
    <property type="component" value="Unassembled WGS sequence"/>
</dbReference>
<sequence length="357" mass="37740">MAGSSISEDFAARKRKILAQLAVPDAEYTDASPKGTVDAGIRDLIDELNGLDGFVTTSSCGGRVSVFVEGVKKKAKADAADDEMMKGGGREEVSAKRVDDEAATAEAATPAPTTLAAIGGKGGGGSWLYVSHDLVVITEANGDHMDLKEVLGLKNSHEEVEVEGSLSKGDSSSRLIHFKFEPMILHVLTASPTHAQLLLRCGLQAGFRESGAINLTATAGTEATPTPMVAIRCMGLTFESLVGVKGGDDRIQCTVTPAYLRTLVDIGNERFAENTRRIQRFRSAVLEAVAAPAASGPKIKGDGSVWEDAEARRERKKAEGLKRKAALQNQQNQGQSLENTAVGDDGDVDLNLNTAFT</sequence>
<feature type="compositionally biased region" description="Basic and acidic residues" evidence="9">
    <location>
        <begin position="309"/>
        <end position="322"/>
    </location>
</feature>
<evidence type="ECO:0000256" key="4">
    <source>
        <dbReference type="ARBA" id="ARBA00022679"/>
    </source>
</evidence>
<dbReference type="PANTHER" id="PTHR48418:SF1">
    <property type="entry name" value="TRNA WYBUTOSINE-SYNTHESIZING PROTEIN 3"/>
    <property type="match status" value="1"/>
</dbReference>
<evidence type="ECO:0000256" key="2">
    <source>
        <dbReference type="ARBA" id="ARBA00012750"/>
    </source>
</evidence>
<dbReference type="EMBL" id="JAQQWN010000008">
    <property type="protein sequence ID" value="KAK8070876.1"/>
    <property type="molecule type" value="Genomic_DNA"/>
</dbReference>
<keyword evidence="3" id="KW-0489">Methyltransferase</keyword>
<comment type="similarity">
    <text evidence="1">Belongs to the TYW3 family.</text>
</comment>
<feature type="compositionally biased region" description="Basic and acidic residues" evidence="9">
    <location>
        <begin position="82"/>
        <end position="100"/>
    </location>
</feature>
<keyword evidence="12" id="KW-1185">Reference proteome</keyword>
<evidence type="ECO:0000313" key="11">
    <source>
        <dbReference type="EMBL" id="KAK8070876.1"/>
    </source>
</evidence>
<evidence type="ECO:0000256" key="8">
    <source>
        <dbReference type="ARBA" id="ARBA00049202"/>
    </source>
</evidence>
<keyword evidence="5" id="KW-0949">S-adenosyl-L-methionine</keyword>
<feature type="compositionally biased region" description="Polar residues" evidence="9">
    <location>
        <begin position="327"/>
        <end position="339"/>
    </location>
</feature>
<evidence type="ECO:0000256" key="9">
    <source>
        <dbReference type="SAM" id="MobiDB-lite"/>
    </source>
</evidence>
<dbReference type="EC" id="2.1.1.282" evidence="2"/>
<comment type="catalytic activity">
    <reaction evidence="8">
        <text>4-demethyl-7-[(3S)-3-amino-3-carboxypropyl]wyosine(37) in tRNA(Phe) + S-adenosyl-L-methionine = 7-[(3S)-3-amino-3-carboxypropyl]wyosine(37) in tRNA(Phe) + S-adenosyl-L-homocysteine + H(+)</text>
        <dbReference type="Rhea" id="RHEA:36635"/>
        <dbReference type="Rhea" id="RHEA-COMP:10378"/>
        <dbReference type="Rhea" id="RHEA-COMP:10379"/>
        <dbReference type="ChEBI" id="CHEBI:15378"/>
        <dbReference type="ChEBI" id="CHEBI:57856"/>
        <dbReference type="ChEBI" id="CHEBI:59789"/>
        <dbReference type="ChEBI" id="CHEBI:73543"/>
        <dbReference type="ChEBI" id="CHEBI:73550"/>
        <dbReference type="EC" id="2.1.1.282"/>
    </reaction>
</comment>